<evidence type="ECO:0000256" key="2">
    <source>
        <dbReference type="SAM" id="Phobius"/>
    </source>
</evidence>
<comment type="caution">
    <text evidence="3">The sequence shown here is derived from an EMBL/GenBank/DDBJ whole genome shotgun (WGS) entry which is preliminary data.</text>
</comment>
<feature type="compositionally biased region" description="Pro residues" evidence="1">
    <location>
        <begin position="240"/>
        <end position="253"/>
    </location>
</feature>
<keyword evidence="4" id="KW-1185">Reference proteome</keyword>
<proteinExistence type="predicted"/>
<feature type="transmembrane region" description="Helical" evidence="2">
    <location>
        <begin position="367"/>
        <end position="385"/>
    </location>
</feature>
<feature type="transmembrane region" description="Helical" evidence="2">
    <location>
        <begin position="501"/>
        <end position="520"/>
    </location>
</feature>
<keyword evidence="2" id="KW-0472">Membrane</keyword>
<dbReference type="AlphaFoldDB" id="A0A3N2C6G2"/>
<sequence>MIGRPPARANLVLIVILSGILAAIVGWGLGSIIDSVFDVALIPIITIPLCFIITAGICLSYLRAAFRPVGVDTVRGTALLRGETIPLRSIVSGELLTRNPAATTPALSLRLTTDTGARARIIVNGGWLRSLPTSDLVPLVALIAGSGIPDDTGQDPLDVGRERISRSLAGKGSDVMIGRRGFIADCIAVAESTGDVKLLEAVVQAAGPLGRSIRDEAMRAAQGAVEDVVRAHQDIAPAAPDAPNPTPLVPPAPQYGSVVADEDEATAVDDDTDDDRFRRPDDPARLAAEQIVDRVHLDKLGDRNGALGNRDAERVGPDDGRELPSWIPPQDRTRVGSWLADDDEVVHLQPIPETVGARTLRKVCDRILIGLAGVGLLAIFGAAIAEGVIDRLLPSDANALVAVAVVGSALLAFVAWIVGGIARAREIHIAQRFSLDWLDRRGPEQRRRGLPPVLLQHFLGPIPASRLFAAGAYFGTCVGGVGILAGALLSVDPEELGATGPIMLGISLVLTAVGTVLFIVRWRRVKRQRALAIELGGERLAYLGNL</sequence>
<name>A0A3N2C6G2_9MICO</name>
<organism evidence="3 4">
    <name type="scientific">Plantibacter flavus</name>
    <dbReference type="NCBI Taxonomy" id="150123"/>
    <lineage>
        <taxon>Bacteria</taxon>
        <taxon>Bacillati</taxon>
        <taxon>Actinomycetota</taxon>
        <taxon>Actinomycetes</taxon>
        <taxon>Micrococcales</taxon>
        <taxon>Microbacteriaceae</taxon>
        <taxon>Plantibacter</taxon>
    </lineage>
</organism>
<evidence type="ECO:0000313" key="3">
    <source>
        <dbReference type="EMBL" id="ROR83096.1"/>
    </source>
</evidence>
<feature type="region of interest" description="Disordered" evidence="1">
    <location>
        <begin position="303"/>
        <end position="328"/>
    </location>
</feature>
<gene>
    <name evidence="3" type="ORF">EDD42_3200</name>
</gene>
<feature type="transmembrane region" description="Helical" evidence="2">
    <location>
        <begin position="397"/>
        <end position="422"/>
    </location>
</feature>
<dbReference type="Proteomes" id="UP000266915">
    <property type="component" value="Unassembled WGS sequence"/>
</dbReference>
<protein>
    <submittedName>
        <fullName evidence="3">Uncharacterized protein</fullName>
    </submittedName>
</protein>
<feature type="transmembrane region" description="Helical" evidence="2">
    <location>
        <begin position="12"/>
        <end position="33"/>
    </location>
</feature>
<keyword evidence="2" id="KW-1133">Transmembrane helix</keyword>
<accession>A0A3N2C6G2</accession>
<feature type="transmembrane region" description="Helical" evidence="2">
    <location>
        <begin position="467"/>
        <end position="489"/>
    </location>
</feature>
<feature type="transmembrane region" description="Helical" evidence="2">
    <location>
        <begin position="39"/>
        <end position="62"/>
    </location>
</feature>
<evidence type="ECO:0000256" key="1">
    <source>
        <dbReference type="SAM" id="MobiDB-lite"/>
    </source>
</evidence>
<keyword evidence="2" id="KW-0812">Transmembrane</keyword>
<feature type="region of interest" description="Disordered" evidence="1">
    <location>
        <begin position="237"/>
        <end position="256"/>
    </location>
</feature>
<dbReference type="EMBL" id="RKHL01000001">
    <property type="protein sequence ID" value="ROR83096.1"/>
    <property type="molecule type" value="Genomic_DNA"/>
</dbReference>
<evidence type="ECO:0000313" key="4">
    <source>
        <dbReference type="Proteomes" id="UP000266915"/>
    </source>
</evidence>
<reference evidence="3 4" key="1">
    <citation type="submission" date="2018-11" db="EMBL/GenBank/DDBJ databases">
        <title>Sequencing the genomes of 1000 actinobacteria strains.</title>
        <authorList>
            <person name="Klenk H.-P."/>
        </authorList>
    </citation>
    <scope>NUCLEOTIDE SEQUENCE [LARGE SCALE GENOMIC DNA]</scope>
    <source>
        <strain evidence="3 4">DSM 14012</strain>
    </source>
</reference>
<feature type="compositionally biased region" description="Basic and acidic residues" evidence="1">
    <location>
        <begin position="310"/>
        <end position="322"/>
    </location>
</feature>